<feature type="compositionally biased region" description="Polar residues" evidence="7">
    <location>
        <begin position="182"/>
        <end position="194"/>
    </location>
</feature>
<organism evidence="9 10">
    <name type="scientific">Steinernema glaseri</name>
    <dbReference type="NCBI Taxonomy" id="37863"/>
    <lineage>
        <taxon>Eukaryota</taxon>
        <taxon>Metazoa</taxon>
        <taxon>Ecdysozoa</taxon>
        <taxon>Nematoda</taxon>
        <taxon>Chromadorea</taxon>
        <taxon>Rhabditida</taxon>
        <taxon>Tylenchina</taxon>
        <taxon>Panagrolaimomorpha</taxon>
        <taxon>Strongyloidoidea</taxon>
        <taxon>Steinernematidae</taxon>
        <taxon>Steinernema</taxon>
    </lineage>
</organism>
<feature type="region of interest" description="Disordered" evidence="7">
    <location>
        <begin position="91"/>
        <end position="158"/>
    </location>
</feature>
<dbReference type="PANTHER" id="PTHR24212">
    <property type="entry name" value="ZYXIN/TRIP6"/>
    <property type="match status" value="1"/>
</dbReference>
<dbReference type="PROSITE" id="PS00478">
    <property type="entry name" value="LIM_DOMAIN_1"/>
    <property type="match status" value="1"/>
</dbReference>
<feature type="compositionally biased region" description="Low complexity" evidence="7">
    <location>
        <begin position="138"/>
        <end position="158"/>
    </location>
</feature>
<sequence>MTDLVDVDTRSYLRELDSFGRPPPQQKLVDRDELSREFTDKLHTINLCHQKKVASTLVPSAPPTNSMTKLGERRQMTRDEIDDLRNMVLKATRPKNPWMSSEQHSPEESRRYARSTTSSRDFQTPLNVSTTSAPSKASLSPISPMSHTSSSLASNSSGCSANGVFHARLTQVHDEEPRLSPVKTSKTYYHSSAPGTKPPSKITTKPNGATSIQFPSSVSQPQEQPRPQEALENSGARWRVRTVDEAPKPQRKLVGTCRECQKAVFEDDSVTYALDNIFHDQCFVCTLCGRTLRGKKFYR</sequence>
<accession>A0A1I7XY56</accession>
<dbReference type="PANTHER" id="PTHR24212:SF8">
    <property type="entry name" value="LIM ZINC FINGER DOMAIN CONTAINING PROTEIN"/>
    <property type="match status" value="1"/>
</dbReference>
<dbReference type="AlphaFoldDB" id="A0A1I7XY56"/>
<evidence type="ECO:0000256" key="7">
    <source>
        <dbReference type="SAM" id="MobiDB-lite"/>
    </source>
</evidence>
<evidence type="ECO:0000313" key="9">
    <source>
        <dbReference type="Proteomes" id="UP000095287"/>
    </source>
</evidence>
<evidence type="ECO:0000256" key="2">
    <source>
        <dbReference type="ARBA" id="ARBA00022723"/>
    </source>
</evidence>
<dbReference type="InterPro" id="IPR001781">
    <property type="entry name" value="Znf_LIM"/>
</dbReference>
<feature type="region of interest" description="Disordered" evidence="7">
    <location>
        <begin position="170"/>
        <end position="236"/>
    </location>
</feature>
<evidence type="ECO:0000256" key="4">
    <source>
        <dbReference type="ARBA" id="ARBA00022833"/>
    </source>
</evidence>
<dbReference type="Pfam" id="PF00412">
    <property type="entry name" value="LIM"/>
    <property type="match status" value="1"/>
</dbReference>
<evidence type="ECO:0000256" key="5">
    <source>
        <dbReference type="ARBA" id="ARBA00023038"/>
    </source>
</evidence>
<keyword evidence="2 6" id="KW-0479">Metal-binding</keyword>
<evidence type="ECO:0000256" key="6">
    <source>
        <dbReference type="PROSITE-ProRule" id="PRU00125"/>
    </source>
</evidence>
<name>A0A1I7XY56_9BILA</name>
<reference evidence="10" key="1">
    <citation type="submission" date="2016-11" db="UniProtKB">
        <authorList>
            <consortium name="WormBaseParasite"/>
        </authorList>
    </citation>
    <scope>IDENTIFICATION</scope>
</reference>
<dbReference type="WBParaSite" id="L893_g10675.t1">
    <property type="protein sequence ID" value="L893_g10675.t1"/>
    <property type="gene ID" value="L893_g10675"/>
</dbReference>
<dbReference type="Proteomes" id="UP000095287">
    <property type="component" value="Unplaced"/>
</dbReference>
<dbReference type="PROSITE" id="PS50023">
    <property type="entry name" value="LIM_DOMAIN_2"/>
    <property type="match status" value="1"/>
</dbReference>
<keyword evidence="3" id="KW-0677">Repeat</keyword>
<keyword evidence="9" id="KW-1185">Reference proteome</keyword>
<protein>
    <submittedName>
        <fullName evidence="10">LIM zinc-binding domain-containing protein</fullName>
    </submittedName>
</protein>
<evidence type="ECO:0000259" key="8">
    <source>
        <dbReference type="PROSITE" id="PS50023"/>
    </source>
</evidence>
<feature type="compositionally biased region" description="Polar residues" evidence="7">
    <location>
        <begin position="201"/>
        <end position="225"/>
    </location>
</feature>
<keyword evidence="5 6" id="KW-0440">LIM domain</keyword>
<feature type="compositionally biased region" description="Polar residues" evidence="7">
    <location>
        <begin position="121"/>
        <end position="137"/>
    </location>
</feature>
<keyword evidence="4 6" id="KW-0862">Zinc</keyword>
<feature type="domain" description="LIM zinc-binding" evidence="8">
    <location>
        <begin position="255"/>
        <end position="299"/>
    </location>
</feature>
<proteinExistence type="inferred from homology"/>
<evidence type="ECO:0000256" key="1">
    <source>
        <dbReference type="ARBA" id="ARBA00009611"/>
    </source>
</evidence>
<evidence type="ECO:0000256" key="3">
    <source>
        <dbReference type="ARBA" id="ARBA00022737"/>
    </source>
</evidence>
<dbReference type="Gene3D" id="2.10.110.10">
    <property type="entry name" value="Cysteine Rich Protein"/>
    <property type="match status" value="1"/>
</dbReference>
<comment type="similarity">
    <text evidence="1">Belongs to the zyxin/ajuba family.</text>
</comment>
<dbReference type="GO" id="GO:0046872">
    <property type="term" value="F:metal ion binding"/>
    <property type="evidence" value="ECO:0007669"/>
    <property type="project" value="UniProtKB-KW"/>
</dbReference>
<evidence type="ECO:0000313" key="10">
    <source>
        <dbReference type="WBParaSite" id="L893_g10675.t1"/>
    </source>
</evidence>